<reference evidence="4" key="1">
    <citation type="journal article" date="2019" name="Int. J. Syst. Evol. Microbiol.">
        <title>The Global Catalogue of Microorganisms (GCM) 10K type strain sequencing project: providing services to taxonomists for standard genome sequencing and annotation.</title>
        <authorList>
            <consortium name="The Broad Institute Genomics Platform"/>
            <consortium name="The Broad Institute Genome Sequencing Center for Infectious Disease"/>
            <person name="Wu L."/>
            <person name="Ma J."/>
        </authorList>
    </citation>
    <scope>NUCLEOTIDE SEQUENCE [LARGE SCALE GENOMIC DNA]</scope>
    <source>
        <strain evidence="4">KCTC 52487</strain>
    </source>
</reference>
<dbReference type="InterPro" id="IPR056079">
    <property type="entry name" value="DUF7662"/>
</dbReference>
<gene>
    <name evidence="3" type="ORF">ACFOOR_09860</name>
</gene>
<organism evidence="3 4">
    <name type="scientific">Hyphobacterium vulgare</name>
    <dbReference type="NCBI Taxonomy" id="1736751"/>
    <lineage>
        <taxon>Bacteria</taxon>
        <taxon>Pseudomonadati</taxon>
        <taxon>Pseudomonadota</taxon>
        <taxon>Alphaproteobacteria</taxon>
        <taxon>Maricaulales</taxon>
        <taxon>Maricaulaceae</taxon>
        <taxon>Hyphobacterium</taxon>
    </lineage>
</organism>
<evidence type="ECO:0000259" key="2">
    <source>
        <dbReference type="Pfam" id="PF24698"/>
    </source>
</evidence>
<name>A0ABV6ZYD9_9PROT</name>
<evidence type="ECO:0000313" key="3">
    <source>
        <dbReference type="EMBL" id="MFC2926407.1"/>
    </source>
</evidence>
<sequence length="176" mass="19185">MSKYAAFSDALKSRPGSYWRVGFEEIEALLGSPLPGSAYRYPAWWSNNPSNNTMTPVWLNAGWKTADVDIPGRKVTFRKTGGSGPKPGPGMSEPPTTGFNREVNVELDPVTQEALLQLAVAEETPIEAVAKRLLTEALERAIPSLRAARARQALSKRGDLPVIDLEAVVAQARDMH</sequence>
<dbReference type="Pfam" id="PF24698">
    <property type="entry name" value="DUF7662"/>
    <property type="match status" value="1"/>
</dbReference>
<dbReference type="RefSeq" id="WP_343164200.1">
    <property type="nucleotide sequence ID" value="NZ_JBHRSV010000019.1"/>
</dbReference>
<comment type="caution">
    <text evidence="3">The sequence shown here is derived from an EMBL/GenBank/DDBJ whole genome shotgun (WGS) entry which is preliminary data.</text>
</comment>
<protein>
    <recommendedName>
        <fullName evidence="2">DUF7662 domain-containing protein</fullName>
    </recommendedName>
</protein>
<dbReference type="Proteomes" id="UP001595379">
    <property type="component" value="Unassembled WGS sequence"/>
</dbReference>
<dbReference type="EMBL" id="JBHRSV010000019">
    <property type="protein sequence ID" value="MFC2926407.1"/>
    <property type="molecule type" value="Genomic_DNA"/>
</dbReference>
<evidence type="ECO:0000313" key="4">
    <source>
        <dbReference type="Proteomes" id="UP001595379"/>
    </source>
</evidence>
<proteinExistence type="predicted"/>
<feature type="region of interest" description="Disordered" evidence="1">
    <location>
        <begin position="78"/>
        <end position="97"/>
    </location>
</feature>
<feature type="domain" description="DUF7662" evidence="2">
    <location>
        <begin position="18"/>
        <end position="80"/>
    </location>
</feature>
<keyword evidence="4" id="KW-1185">Reference proteome</keyword>
<accession>A0ABV6ZYD9</accession>
<evidence type="ECO:0000256" key="1">
    <source>
        <dbReference type="SAM" id="MobiDB-lite"/>
    </source>
</evidence>